<dbReference type="EMBL" id="MH588545">
    <property type="protein sequence ID" value="AXQ68772.1"/>
    <property type="molecule type" value="Genomic_DNA"/>
</dbReference>
<accession>A0A385ED40</accession>
<organism evidence="1 2">
    <name type="scientific">Caulobacter phage CcrPW</name>
    <dbReference type="NCBI Taxonomy" id="2283271"/>
    <lineage>
        <taxon>Viruses</taxon>
        <taxon>Duplodnaviria</taxon>
        <taxon>Heunggongvirae</taxon>
        <taxon>Uroviricota</taxon>
        <taxon>Caudoviricetes</taxon>
        <taxon>Jeanschmidtviridae</taxon>
        <taxon>Colossusvirus</taxon>
        <taxon>Colossusvirus PW</taxon>
    </lineage>
</organism>
<evidence type="ECO:0000313" key="2">
    <source>
        <dbReference type="Proteomes" id="UP000259026"/>
    </source>
</evidence>
<reference evidence="1" key="2">
    <citation type="submission" date="2018-09" db="EMBL/GenBank/DDBJ databases">
        <title>Giant CbK-like Caulobacter bacteriophages have genetically divergent genomes.</title>
        <authorList>
            <person name="Wilson K."/>
            <person name="Ely B."/>
        </authorList>
    </citation>
    <scope>NUCLEOTIDE SEQUENCE [LARGE SCALE GENOMIC DNA]</scope>
</reference>
<name>A0A385ED40_9CAUD</name>
<sequence length="42" mass="4967">MEKRRALARTEGDIVTDAEITNWFREHAAVIRPLRDKLEGDW</sequence>
<protein>
    <submittedName>
        <fullName evidence="1">Uncharacterized protein</fullName>
    </submittedName>
</protein>
<proteinExistence type="predicted"/>
<dbReference type="Proteomes" id="UP000259026">
    <property type="component" value="Segment"/>
</dbReference>
<gene>
    <name evidence="1" type="ORF">CcrPW_gp233</name>
</gene>
<reference evidence="1" key="1">
    <citation type="submission" date="2018-07" db="EMBL/GenBank/DDBJ databases">
        <authorList>
            <person name="Quirk P.G."/>
            <person name="Krulwich T.A."/>
        </authorList>
    </citation>
    <scope>NUCLEOTIDE SEQUENCE</scope>
</reference>
<evidence type="ECO:0000313" key="1">
    <source>
        <dbReference type="EMBL" id="AXQ68772.1"/>
    </source>
</evidence>
<keyword evidence="2" id="KW-1185">Reference proteome</keyword>